<dbReference type="SUPFAM" id="SSF53756">
    <property type="entry name" value="UDP-Glycosyltransferase/glycogen phosphorylase"/>
    <property type="match status" value="1"/>
</dbReference>
<name>A0A8J4HAE4_9PROT</name>
<proteinExistence type="predicted"/>
<dbReference type="Gene3D" id="1.25.40.10">
    <property type="entry name" value="Tetratricopeptide repeat domain"/>
    <property type="match status" value="3"/>
</dbReference>
<dbReference type="InterPro" id="IPR019734">
    <property type="entry name" value="TPR_rpt"/>
</dbReference>
<keyword evidence="1" id="KW-0677">Repeat</keyword>
<evidence type="ECO:0000256" key="2">
    <source>
        <dbReference type="ARBA" id="ARBA00022803"/>
    </source>
</evidence>
<dbReference type="InterPro" id="IPR011990">
    <property type="entry name" value="TPR-like_helical_dom_sf"/>
</dbReference>
<dbReference type="InterPro" id="IPR050498">
    <property type="entry name" value="Ycf3"/>
</dbReference>
<feature type="repeat" description="TPR" evidence="3">
    <location>
        <begin position="147"/>
        <end position="180"/>
    </location>
</feature>
<feature type="repeat" description="TPR" evidence="3">
    <location>
        <begin position="41"/>
        <end position="74"/>
    </location>
</feature>
<dbReference type="EMBL" id="DTQM01000170">
    <property type="protein sequence ID" value="HGC43235.1"/>
    <property type="molecule type" value="Genomic_DNA"/>
</dbReference>
<dbReference type="Gene3D" id="3.40.50.2000">
    <property type="entry name" value="Glycogen Phosphorylase B"/>
    <property type="match status" value="1"/>
</dbReference>
<evidence type="ECO:0000256" key="3">
    <source>
        <dbReference type="PROSITE-ProRule" id="PRU00339"/>
    </source>
</evidence>
<dbReference type="Pfam" id="PF13432">
    <property type="entry name" value="TPR_16"/>
    <property type="match status" value="3"/>
</dbReference>
<protein>
    <submittedName>
        <fullName evidence="4">Tetratricopeptide repeat protein</fullName>
    </submittedName>
</protein>
<gene>
    <name evidence="4" type="ORF">ENY07_08470</name>
</gene>
<dbReference type="PANTHER" id="PTHR44858:SF1">
    <property type="entry name" value="UDP-N-ACETYLGLUCOSAMINE--PEPTIDE N-ACETYLGLUCOSAMINYLTRANSFERASE SPINDLY-RELATED"/>
    <property type="match status" value="1"/>
</dbReference>
<dbReference type="PROSITE" id="PS50005">
    <property type="entry name" value="TPR"/>
    <property type="match status" value="4"/>
</dbReference>
<dbReference type="SUPFAM" id="SSF48452">
    <property type="entry name" value="TPR-like"/>
    <property type="match status" value="1"/>
</dbReference>
<evidence type="ECO:0000313" key="4">
    <source>
        <dbReference type="EMBL" id="HGC43235.1"/>
    </source>
</evidence>
<evidence type="ECO:0000256" key="1">
    <source>
        <dbReference type="ARBA" id="ARBA00022737"/>
    </source>
</evidence>
<keyword evidence="2 3" id="KW-0802">TPR repeat</keyword>
<feature type="repeat" description="TPR" evidence="3">
    <location>
        <begin position="215"/>
        <end position="248"/>
    </location>
</feature>
<organism evidence="4">
    <name type="scientific">Acidicaldus sp</name>
    <dbReference type="NCBI Taxonomy" id="1872105"/>
    <lineage>
        <taxon>Bacteria</taxon>
        <taxon>Pseudomonadati</taxon>
        <taxon>Pseudomonadota</taxon>
        <taxon>Alphaproteobacteria</taxon>
        <taxon>Acetobacterales</taxon>
        <taxon>Acetobacteraceae</taxon>
        <taxon>Acidicaldus</taxon>
    </lineage>
</organism>
<dbReference type="Pfam" id="PF13414">
    <property type="entry name" value="TPR_11"/>
    <property type="match status" value="1"/>
</dbReference>
<dbReference type="AlphaFoldDB" id="A0A8J4HAE4"/>
<sequence>MVRAMTLDQVLDDALRLHNAGTMEAADRAYMSAINRFPDSAEARFRRGILHLGAGRFATAATLFRQALALAPEARFYLCLGTALERDGRIQAARAAYREAIGFAAAGPAPELADAQFGLGCCNYLLGQIEGAIAAYGAAVAARPGFSAAWYNLGVALNALKRPHEAAEAFRGAVRADPNNAEAWVNLAFALKNIGQPQAALLACEEARARGLIHPALLLNQGSALHGLYRYEEAIETLTAAMQAAPDQADTYVSLAGVLHDCGQHERAIEVASRALDLTPDYAPALLNRGLALHALGRLEEAIADRRAVLRRIPDHADAHFDLASSLLISGRLREGWEEHEWRWQRPPVMPRDFSQKPWRGEAIAGRTILLHAEQGYGDTLQFVRYAPMVAALGARVVLEVPTALTRLFSCLPGLAAVIAQGTALPDFDLHCPLLSLPLAFGTTLATVPAEIPYLSADPALVAKWQGRLPAAEGSLRVGLVWAGEPRPEMIEAHRIDRRRSMKLADFSPLAAIPGVRFISLQKGSPAAQVAAPPAGMTIFDPMPEVMDFADTAAIVAGLDLVIAVDTSVAHLAGALGKPVWLLSRFDGCWRWLRERRDSPWYPSLRLYRQENPGAWGAPIAAITEDLRRLAQGSTARAA</sequence>
<feature type="repeat" description="TPR" evidence="3">
    <location>
        <begin position="249"/>
        <end position="282"/>
    </location>
</feature>
<reference evidence="4" key="1">
    <citation type="journal article" date="2020" name="mSystems">
        <title>Genome- and Community-Level Interaction Insights into Carbon Utilization and Element Cycling Functions of Hydrothermarchaeota in Hydrothermal Sediment.</title>
        <authorList>
            <person name="Zhou Z."/>
            <person name="Liu Y."/>
            <person name="Xu W."/>
            <person name="Pan J."/>
            <person name="Luo Z.H."/>
            <person name="Li M."/>
        </authorList>
    </citation>
    <scope>NUCLEOTIDE SEQUENCE</scope>
    <source>
        <strain evidence="4">SpSt-997</strain>
    </source>
</reference>
<dbReference type="PANTHER" id="PTHR44858">
    <property type="entry name" value="TETRATRICOPEPTIDE REPEAT PROTEIN 6"/>
    <property type="match status" value="1"/>
</dbReference>
<dbReference type="SMART" id="SM00028">
    <property type="entry name" value="TPR"/>
    <property type="match status" value="8"/>
</dbReference>
<comment type="caution">
    <text evidence="4">The sequence shown here is derived from an EMBL/GenBank/DDBJ whole genome shotgun (WGS) entry which is preliminary data.</text>
</comment>
<accession>A0A8J4HAE4</accession>